<keyword evidence="2" id="KW-1185">Reference proteome</keyword>
<reference evidence="1 2" key="1">
    <citation type="submission" date="2017-07" db="EMBL/GenBank/DDBJ databases">
        <title>Complete Genome Sequence of the cosmetic ferment Vitreoscilla filiformis (ATCC15551).</title>
        <authorList>
            <person name="Contreras S."/>
            <person name="Sagory-Zalkind P."/>
            <person name="Blanquart H."/>
            <person name="Iltis A."/>
            <person name="Morand S.C."/>
        </authorList>
    </citation>
    <scope>NUCLEOTIDE SEQUENCE [LARGE SCALE GENOMIC DNA]</scope>
    <source>
        <strain evidence="1 2">ATCC 15551</strain>
    </source>
</reference>
<evidence type="ECO:0000313" key="1">
    <source>
        <dbReference type="EMBL" id="ASM77145.1"/>
    </source>
</evidence>
<dbReference type="Proteomes" id="UP000199729">
    <property type="component" value="Chromosome"/>
</dbReference>
<gene>
    <name evidence="1" type="ORF">VITFI_CDS1367</name>
</gene>
<evidence type="ECO:0000313" key="2">
    <source>
        <dbReference type="Proteomes" id="UP000199729"/>
    </source>
</evidence>
<dbReference type="AlphaFoldDB" id="A0A221KDU4"/>
<organism evidence="1 2">
    <name type="scientific">Vitreoscilla filiformis</name>
    <dbReference type="NCBI Taxonomy" id="63"/>
    <lineage>
        <taxon>Bacteria</taxon>
        <taxon>Pseudomonadati</taxon>
        <taxon>Pseudomonadota</taxon>
        <taxon>Betaproteobacteria</taxon>
        <taxon>Neisseriales</taxon>
        <taxon>Neisseriaceae</taxon>
        <taxon>Vitreoscilla</taxon>
    </lineage>
</organism>
<dbReference type="RefSeq" id="WP_089416333.1">
    <property type="nucleotide sequence ID" value="NZ_CP022423.1"/>
</dbReference>
<accession>A0A221KDU4</accession>
<dbReference type="EMBL" id="CP022423">
    <property type="protein sequence ID" value="ASM77145.1"/>
    <property type="molecule type" value="Genomic_DNA"/>
</dbReference>
<dbReference type="KEGG" id="vff:VITFI_CDS1367"/>
<name>A0A221KDU4_VITFI</name>
<sequence>MTTAALAFRYVTGGTMPPAQLTDFGAEEARPLLAGLVGEGAEALLARVDFSRFPYMEQCPGLPVPAD</sequence>
<protein>
    <submittedName>
        <fullName evidence="1">Uncharacterized protein</fullName>
    </submittedName>
</protein>
<proteinExistence type="predicted"/>